<proteinExistence type="inferred from homology"/>
<comment type="catalytic activity">
    <reaction evidence="6">
        <text>5-(methylsulfanyl)-D-ribulose 1-phosphate = 5-methylsulfanyl-2,3-dioxopentyl phosphate + H2O</text>
        <dbReference type="Rhea" id="RHEA:15549"/>
        <dbReference type="ChEBI" id="CHEBI:15377"/>
        <dbReference type="ChEBI" id="CHEBI:58548"/>
        <dbReference type="ChEBI" id="CHEBI:58828"/>
        <dbReference type="EC" id="4.2.1.109"/>
    </reaction>
</comment>
<comment type="caution">
    <text evidence="8">The sequence shown here is derived from an EMBL/GenBank/DDBJ whole genome shotgun (WGS) entry which is preliminary data.</text>
</comment>
<dbReference type="RefSeq" id="WP_117298898.1">
    <property type="nucleotide sequence ID" value="NZ_QVQT02000003.1"/>
</dbReference>
<dbReference type="Gene3D" id="3.40.225.10">
    <property type="entry name" value="Class II aldolase/adducin N-terminal domain"/>
    <property type="match status" value="1"/>
</dbReference>
<dbReference type="NCBIfam" id="TIGR03328">
    <property type="entry name" value="salvage_mtnB"/>
    <property type="match status" value="1"/>
</dbReference>
<keyword evidence="9" id="KW-1185">Reference proteome</keyword>
<evidence type="ECO:0000259" key="7">
    <source>
        <dbReference type="SMART" id="SM01007"/>
    </source>
</evidence>
<keyword evidence="3 6" id="KW-0862">Zinc</keyword>
<dbReference type="Pfam" id="PF00596">
    <property type="entry name" value="Aldolase_II"/>
    <property type="match status" value="1"/>
</dbReference>
<comment type="function">
    <text evidence="6">Catalyzes the dehydration of methylthioribulose-1-phosphate (MTRu-1-P) into 2,3-diketo-5-methylthiopentyl-1-phosphate (DK-MTP-1-P).</text>
</comment>
<dbReference type="GO" id="GO:0008270">
    <property type="term" value="F:zinc ion binding"/>
    <property type="evidence" value="ECO:0007669"/>
    <property type="project" value="UniProtKB-UniRule"/>
</dbReference>
<feature type="binding site" evidence="6">
    <location>
        <position position="98"/>
    </location>
    <ligand>
        <name>Zn(2+)</name>
        <dbReference type="ChEBI" id="CHEBI:29105"/>
    </ligand>
</feature>
<gene>
    <name evidence="6 8" type="primary">mtnB</name>
    <name evidence="8" type="ORF">D0Y96_08205</name>
</gene>
<keyword evidence="2 6" id="KW-0479">Metal-binding</keyword>
<evidence type="ECO:0000256" key="1">
    <source>
        <dbReference type="ARBA" id="ARBA00022605"/>
    </source>
</evidence>
<dbReference type="SMART" id="SM01007">
    <property type="entry name" value="Aldolase_II"/>
    <property type="match status" value="1"/>
</dbReference>
<evidence type="ECO:0000256" key="5">
    <source>
        <dbReference type="ARBA" id="ARBA00023239"/>
    </source>
</evidence>
<dbReference type="AlphaFoldDB" id="A0A372IPP6"/>
<dbReference type="Proteomes" id="UP000264702">
    <property type="component" value="Unassembled WGS sequence"/>
</dbReference>
<comment type="cofactor">
    <cofactor evidence="6">
        <name>Zn(2+)</name>
        <dbReference type="ChEBI" id="CHEBI:29105"/>
    </cofactor>
    <text evidence="6">Binds 1 zinc ion per subunit.</text>
</comment>
<dbReference type="EMBL" id="QVQT01000003">
    <property type="protein sequence ID" value="RFU16729.1"/>
    <property type="molecule type" value="Genomic_DNA"/>
</dbReference>
<dbReference type="HAMAP" id="MF_01677">
    <property type="entry name" value="Salvage_MtnB"/>
    <property type="match status" value="1"/>
</dbReference>
<reference evidence="8 9" key="1">
    <citation type="submission" date="2018-08" db="EMBL/GenBank/DDBJ databases">
        <title>Acidipila sp. 4G-K13, an acidobacterium isolated from forest soil.</title>
        <authorList>
            <person name="Gao Z.-H."/>
            <person name="Qiu L.-H."/>
        </authorList>
    </citation>
    <scope>NUCLEOTIDE SEQUENCE [LARGE SCALE GENOMIC DNA]</scope>
    <source>
        <strain evidence="8 9">4G-K13</strain>
    </source>
</reference>
<dbReference type="GO" id="GO:0046570">
    <property type="term" value="F:methylthioribulose 1-phosphate dehydratase activity"/>
    <property type="evidence" value="ECO:0007669"/>
    <property type="project" value="UniProtKB-UniRule"/>
</dbReference>
<dbReference type="UniPathway" id="UPA00904">
    <property type="reaction ID" value="UER00875"/>
</dbReference>
<dbReference type="InterPro" id="IPR036409">
    <property type="entry name" value="Aldolase_II/adducin_N_sf"/>
</dbReference>
<feature type="binding site" evidence="6">
    <location>
        <position position="96"/>
    </location>
    <ligand>
        <name>Zn(2+)</name>
        <dbReference type="ChEBI" id="CHEBI:29105"/>
    </ligand>
</feature>
<keyword evidence="4 6" id="KW-0486">Methionine biosynthesis</keyword>
<evidence type="ECO:0000256" key="2">
    <source>
        <dbReference type="ARBA" id="ARBA00022723"/>
    </source>
</evidence>
<dbReference type="SUPFAM" id="SSF53639">
    <property type="entry name" value="AraD/HMP-PK domain-like"/>
    <property type="match status" value="1"/>
</dbReference>
<protein>
    <recommendedName>
        <fullName evidence="6">Methylthioribulose-1-phosphate dehydratase</fullName>
        <shortName evidence="6">MTRu-1-P dehydratase</shortName>
        <ecNumber evidence="6">4.2.1.109</ecNumber>
    </recommendedName>
</protein>
<name>A0A372IPP6_9BACT</name>
<dbReference type="EC" id="4.2.1.109" evidence="6"/>
<evidence type="ECO:0000256" key="3">
    <source>
        <dbReference type="ARBA" id="ARBA00022833"/>
    </source>
</evidence>
<sequence length="212" mass="22848">MLEAAEAVRQLTQAGAALAGRGWLQGTSGNLSATLASDPLRLLITSSGQNKGNLTPQSFVHIDEQCRVLQGEGRPSAEAALHAVIVRQRSAGSVQHVHSPWATVLSGFYAGAKGITIAGYEMLKGLSGVTTHEHSEWLPVLENSQNYTQLSAELETLLREYPDIHGVLLRGHGLYTWGADVAEAQRHVEIIEFLLEVAGTTDMLRGRFAQAQ</sequence>
<evidence type="ECO:0000313" key="9">
    <source>
        <dbReference type="Proteomes" id="UP000264702"/>
    </source>
</evidence>
<evidence type="ECO:0000256" key="6">
    <source>
        <dbReference type="HAMAP-Rule" id="MF_01677"/>
    </source>
</evidence>
<dbReference type="InterPro" id="IPR017714">
    <property type="entry name" value="MethylthioRu-1-P_deHdtase_MtnB"/>
</dbReference>
<accession>A0A372IPP6</accession>
<dbReference type="PANTHER" id="PTHR10640">
    <property type="entry name" value="METHYLTHIORIBULOSE-1-PHOSPHATE DEHYDRATASE"/>
    <property type="match status" value="1"/>
</dbReference>
<comment type="pathway">
    <text evidence="6">Amino-acid biosynthesis; L-methionine biosynthesis via salvage pathway; L-methionine from S-methyl-5-thio-alpha-D-ribose 1-phosphate: step 2/6.</text>
</comment>
<keyword evidence="1 6" id="KW-0028">Amino-acid biosynthesis</keyword>
<comment type="similarity">
    <text evidence="6">Belongs to the aldolase class II family. MtnB subfamily.</text>
</comment>
<evidence type="ECO:0000256" key="4">
    <source>
        <dbReference type="ARBA" id="ARBA00023167"/>
    </source>
</evidence>
<dbReference type="InterPro" id="IPR001303">
    <property type="entry name" value="Aldolase_II/adducin_N"/>
</dbReference>
<dbReference type="PANTHER" id="PTHR10640:SF7">
    <property type="entry name" value="METHYLTHIORIBULOSE-1-PHOSPHATE DEHYDRATASE"/>
    <property type="match status" value="1"/>
</dbReference>
<feature type="domain" description="Class II aldolase/adducin N-terminal" evidence="7">
    <location>
        <begin position="9"/>
        <end position="199"/>
    </location>
</feature>
<organism evidence="8 9">
    <name type="scientific">Paracidobacterium acidisoli</name>
    <dbReference type="NCBI Taxonomy" id="2303751"/>
    <lineage>
        <taxon>Bacteria</taxon>
        <taxon>Pseudomonadati</taxon>
        <taxon>Acidobacteriota</taxon>
        <taxon>Terriglobia</taxon>
        <taxon>Terriglobales</taxon>
        <taxon>Acidobacteriaceae</taxon>
        <taxon>Paracidobacterium</taxon>
    </lineage>
</organism>
<evidence type="ECO:0000313" key="8">
    <source>
        <dbReference type="EMBL" id="RFU16729.1"/>
    </source>
</evidence>
<dbReference type="OrthoDB" id="9805559at2"/>
<keyword evidence="5 6" id="KW-0456">Lyase</keyword>
<dbReference type="GO" id="GO:0005737">
    <property type="term" value="C:cytoplasm"/>
    <property type="evidence" value="ECO:0007669"/>
    <property type="project" value="UniProtKB-UniRule"/>
</dbReference>
<dbReference type="GO" id="GO:0019509">
    <property type="term" value="P:L-methionine salvage from methylthioadenosine"/>
    <property type="evidence" value="ECO:0007669"/>
    <property type="project" value="UniProtKB-UniRule"/>
</dbReference>